<comment type="caution">
    <text evidence="11">The sequence shown here is derived from an EMBL/GenBank/DDBJ whole genome shotgun (WGS) entry which is preliminary data.</text>
</comment>
<dbReference type="InterPro" id="IPR009038">
    <property type="entry name" value="GOLD_dom"/>
</dbReference>
<keyword evidence="5" id="KW-1133">Transmembrane helix</keyword>
<dbReference type="PANTHER" id="PTHR22811">
    <property type="entry name" value="TRANSMEMBRANE EMP24 DOMAIN-CONTAINING PROTEIN"/>
    <property type="match status" value="1"/>
</dbReference>
<feature type="chain" id="PRO_5045045422" evidence="9">
    <location>
        <begin position="17"/>
        <end position="211"/>
    </location>
</feature>
<dbReference type="Pfam" id="PF01105">
    <property type="entry name" value="EMP24_GP25L"/>
    <property type="match status" value="1"/>
</dbReference>
<evidence type="ECO:0000256" key="6">
    <source>
        <dbReference type="ARBA" id="ARBA00023136"/>
    </source>
</evidence>
<comment type="similarity">
    <text evidence="2 7">Belongs to the EMP24/GP25L family.</text>
</comment>
<evidence type="ECO:0000256" key="3">
    <source>
        <dbReference type="ARBA" id="ARBA00022692"/>
    </source>
</evidence>
<proteinExistence type="inferred from homology"/>
<evidence type="ECO:0000256" key="4">
    <source>
        <dbReference type="ARBA" id="ARBA00022729"/>
    </source>
</evidence>
<gene>
    <name evidence="11" type="primary">ERP1</name>
    <name evidence="11" type="ORF">HK105_204252</name>
</gene>
<evidence type="ECO:0000256" key="2">
    <source>
        <dbReference type="ARBA" id="ARBA00007104"/>
    </source>
</evidence>
<organism evidence="11 12">
    <name type="scientific">Polyrhizophydium stewartii</name>
    <dbReference type="NCBI Taxonomy" id="2732419"/>
    <lineage>
        <taxon>Eukaryota</taxon>
        <taxon>Fungi</taxon>
        <taxon>Fungi incertae sedis</taxon>
        <taxon>Chytridiomycota</taxon>
        <taxon>Chytridiomycota incertae sedis</taxon>
        <taxon>Chytridiomycetes</taxon>
        <taxon>Rhizophydiales</taxon>
        <taxon>Rhizophydiales incertae sedis</taxon>
        <taxon>Polyrhizophydium</taxon>
    </lineage>
</organism>
<sequence>MKIAAVLLLLAQSVLGLHYYLDAGERKCFSEDLPAGTSIVGAFKSELWNTNINGFAENSQANVQISVFAAPTEHTIIDQKGGSKGKFSFTAADAGDHQICLSVTTPGWFGARAKMYLDIQFADSEPSERDDSKQTSYTELMRRISDLTNRVQHIRNEMKHQRDREAEFRDHSEVVNTSAVRWTIVQMVVLGITCFWQLRHLKQFFLTKKLV</sequence>
<protein>
    <submittedName>
        <fullName evidence="11">Emp24p/erv25p-related protein</fullName>
    </submittedName>
</protein>
<dbReference type="Proteomes" id="UP001527925">
    <property type="component" value="Unassembled WGS sequence"/>
</dbReference>
<keyword evidence="12" id="KW-1185">Reference proteome</keyword>
<evidence type="ECO:0000313" key="11">
    <source>
        <dbReference type="EMBL" id="KAL2916161.1"/>
    </source>
</evidence>
<evidence type="ECO:0000259" key="10">
    <source>
        <dbReference type="PROSITE" id="PS50866"/>
    </source>
</evidence>
<evidence type="ECO:0000256" key="7">
    <source>
        <dbReference type="RuleBase" id="RU003827"/>
    </source>
</evidence>
<dbReference type="PROSITE" id="PS50866">
    <property type="entry name" value="GOLD"/>
    <property type="match status" value="1"/>
</dbReference>
<reference evidence="11 12" key="1">
    <citation type="submission" date="2023-09" db="EMBL/GenBank/DDBJ databases">
        <title>Pangenome analysis of Batrachochytrium dendrobatidis and related Chytrids.</title>
        <authorList>
            <person name="Yacoub M.N."/>
            <person name="Stajich J.E."/>
            <person name="James T.Y."/>
        </authorList>
    </citation>
    <scope>NUCLEOTIDE SEQUENCE [LARGE SCALE GENOMIC DNA]</scope>
    <source>
        <strain evidence="11 12">JEL0888</strain>
    </source>
</reference>
<feature type="signal peptide" evidence="9">
    <location>
        <begin position="1"/>
        <end position="16"/>
    </location>
</feature>
<keyword evidence="3 7" id="KW-0812">Transmembrane</keyword>
<evidence type="ECO:0000256" key="5">
    <source>
        <dbReference type="ARBA" id="ARBA00022989"/>
    </source>
</evidence>
<evidence type="ECO:0000313" key="12">
    <source>
        <dbReference type="Proteomes" id="UP001527925"/>
    </source>
</evidence>
<evidence type="ECO:0000256" key="9">
    <source>
        <dbReference type="SAM" id="SignalP"/>
    </source>
</evidence>
<name>A0ABR4N9H0_9FUNG</name>
<dbReference type="InterPro" id="IPR015720">
    <property type="entry name" value="Emp24-like"/>
</dbReference>
<keyword evidence="6" id="KW-0472">Membrane</keyword>
<keyword evidence="8" id="KW-0175">Coiled coil</keyword>
<evidence type="ECO:0000256" key="1">
    <source>
        <dbReference type="ARBA" id="ARBA00004479"/>
    </source>
</evidence>
<evidence type="ECO:0000256" key="8">
    <source>
        <dbReference type="SAM" id="Coils"/>
    </source>
</evidence>
<keyword evidence="4 9" id="KW-0732">Signal</keyword>
<feature type="domain" description="GOLD" evidence="10">
    <location>
        <begin position="26"/>
        <end position="121"/>
    </location>
</feature>
<dbReference type="SMART" id="SM01190">
    <property type="entry name" value="EMP24_GP25L"/>
    <property type="match status" value="1"/>
</dbReference>
<dbReference type="EMBL" id="JADGIZ020000018">
    <property type="protein sequence ID" value="KAL2916161.1"/>
    <property type="molecule type" value="Genomic_DNA"/>
</dbReference>
<feature type="coiled-coil region" evidence="8">
    <location>
        <begin position="137"/>
        <end position="164"/>
    </location>
</feature>
<comment type="subcellular location">
    <subcellularLocation>
        <location evidence="1 7">Membrane</location>
        <topology evidence="1 7">Single-pass type I membrane protein</topology>
    </subcellularLocation>
</comment>
<accession>A0ABR4N9H0</accession>